<keyword evidence="1" id="KW-1133">Transmembrane helix</keyword>
<dbReference type="Pfam" id="PF07695">
    <property type="entry name" value="7TMR-DISM_7TM"/>
    <property type="match status" value="1"/>
</dbReference>
<dbReference type="InterPro" id="IPR011622">
    <property type="entry name" value="7TMR_DISM_rcpt_extracell_dom2"/>
</dbReference>
<keyword evidence="1" id="KW-0472">Membrane</keyword>
<evidence type="ECO:0000259" key="3">
    <source>
        <dbReference type="Pfam" id="PF07695"/>
    </source>
</evidence>
<feature type="domain" description="7TM-DISM receptor extracellular" evidence="3">
    <location>
        <begin position="186"/>
        <end position="393"/>
    </location>
</feature>
<dbReference type="InterPro" id="IPR011623">
    <property type="entry name" value="7TMR_DISM_rcpt_extracell_dom1"/>
</dbReference>
<keyword evidence="1" id="KW-0812">Transmembrane</keyword>
<feature type="domain" description="7TM-DISM receptor extracellular" evidence="4">
    <location>
        <begin position="39"/>
        <end position="171"/>
    </location>
</feature>
<organism evidence="5 6">
    <name type="scientific">Mucilaginibacter jinjuensis</name>
    <dbReference type="NCBI Taxonomy" id="1176721"/>
    <lineage>
        <taxon>Bacteria</taxon>
        <taxon>Pseudomonadati</taxon>
        <taxon>Bacteroidota</taxon>
        <taxon>Sphingobacteriia</taxon>
        <taxon>Sphingobacteriales</taxon>
        <taxon>Sphingobacteriaceae</taxon>
        <taxon>Mucilaginibacter</taxon>
    </lineage>
</organism>
<keyword evidence="2" id="KW-0732">Signal</keyword>
<name>A0ABY7T2X0_9SPHI</name>
<feature type="signal peptide" evidence="2">
    <location>
        <begin position="1"/>
        <end position="21"/>
    </location>
</feature>
<accession>A0ABY7T2X0</accession>
<dbReference type="EMBL" id="CP117167">
    <property type="protein sequence ID" value="WCT10644.1"/>
    <property type="molecule type" value="Genomic_DNA"/>
</dbReference>
<evidence type="ECO:0000313" key="5">
    <source>
        <dbReference type="EMBL" id="WCT10644.1"/>
    </source>
</evidence>
<feature type="transmembrane region" description="Helical" evidence="1">
    <location>
        <begin position="306"/>
        <end position="328"/>
    </location>
</feature>
<dbReference type="RefSeq" id="WP_273628834.1">
    <property type="nucleotide sequence ID" value="NZ_CP117167.1"/>
</dbReference>
<evidence type="ECO:0000313" key="6">
    <source>
        <dbReference type="Proteomes" id="UP001216139"/>
    </source>
</evidence>
<feature type="transmembrane region" description="Helical" evidence="1">
    <location>
        <begin position="370"/>
        <end position="391"/>
    </location>
</feature>
<feature type="transmembrane region" description="Helical" evidence="1">
    <location>
        <begin position="216"/>
        <end position="239"/>
    </location>
</feature>
<dbReference type="Gene3D" id="2.60.40.2380">
    <property type="match status" value="1"/>
</dbReference>
<sequence>MIKRINLVLIICVLLSARAFSQDVVAIDNKLEHNIFSQHQIYCFEDTSNKLTFSDITDGRFKDYFEVNKDYYPKNHHHESTYWYKVKLNFTEKILNKPSIFEFFDQTTENITAYIPDSKGNYVASRTGASLNFEKRLFNHKNFEFLIPNQSIGEHTYYFKVSSRESVNVIIVYRTLHYFIYYALTEYFTFGLFYGMILIFCFHNLLMFMAVKKKEYLFYVLYILSIGLYEMSIDGIAFQYIWPNSPSWNEYAYGTALYFISIFALIFTKELLHVKTKAPILYRIINYILVLRTLFFVVCLCFDKSLFYYKFVEFVPLVTAFITGITIWQRGYKPARFFVLGYTFLFIGFFTKAIMVLGYNKYLFNFPGFIGHYSLSGSFVLEMVFLSFAIGDQVRLLRKEKDIAQEETFKQMSINNELKDSINQELEEKVKIRTKEVIEKSQKIFEQAHIIEEQNYNLVAINVQLELQAAEISRMNVLLEKDNIQLKDNIEKVTDARALSTELSFEEFSAKYPDQEKCNKFLAEIKWTKGFECVKCNNTTYTEGRAPYSRRCIKCRYEESVLFNTIFQNSRIPINKAFYLVYLMYTSKGSISSYQLSEKLGIRQSTCWQYAIKVKKVMDDRKREKRNTNLGWSRLIITAHDE</sequence>
<feature type="chain" id="PRO_5046880661" evidence="2">
    <location>
        <begin position="22"/>
        <end position="642"/>
    </location>
</feature>
<feature type="transmembrane region" description="Helical" evidence="1">
    <location>
        <begin position="280"/>
        <end position="300"/>
    </location>
</feature>
<gene>
    <name evidence="5" type="ORF">PQO05_18055</name>
</gene>
<keyword evidence="6" id="KW-1185">Reference proteome</keyword>
<proteinExistence type="predicted"/>
<evidence type="ECO:0000256" key="2">
    <source>
        <dbReference type="SAM" id="SignalP"/>
    </source>
</evidence>
<evidence type="ECO:0000256" key="1">
    <source>
        <dbReference type="SAM" id="Phobius"/>
    </source>
</evidence>
<protein>
    <submittedName>
        <fullName evidence="5">7TM diverse intracellular signaling domain-containing protein</fullName>
    </submittedName>
</protein>
<feature type="transmembrane region" description="Helical" evidence="1">
    <location>
        <begin position="187"/>
        <end position="209"/>
    </location>
</feature>
<evidence type="ECO:0000259" key="4">
    <source>
        <dbReference type="Pfam" id="PF07696"/>
    </source>
</evidence>
<feature type="transmembrane region" description="Helical" evidence="1">
    <location>
        <begin position="251"/>
        <end position="268"/>
    </location>
</feature>
<reference evidence="5 6" key="1">
    <citation type="submission" date="2023-02" db="EMBL/GenBank/DDBJ databases">
        <title>Genome sequence of Mucilaginibacter jinjuensis strain KACC 16571.</title>
        <authorList>
            <person name="Kim S."/>
            <person name="Heo J."/>
            <person name="Kwon S.-W."/>
        </authorList>
    </citation>
    <scope>NUCLEOTIDE SEQUENCE [LARGE SCALE GENOMIC DNA]</scope>
    <source>
        <strain evidence="5 6">KACC 16571</strain>
    </source>
</reference>
<feature type="transmembrane region" description="Helical" evidence="1">
    <location>
        <begin position="337"/>
        <end position="358"/>
    </location>
</feature>
<dbReference type="Proteomes" id="UP001216139">
    <property type="component" value="Chromosome"/>
</dbReference>
<dbReference type="Pfam" id="PF07696">
    <property type="entry name" value="7TMR-DISMED2"/>
    <property type="match status" value="1"/>
</dbReference>